<evidence type="ECO:0000313" key="2">
    <source>
        <dbReference type="EMBL" id="MCM2680119.1"/>
    </source>
</evidence>
<dbReference type="AlphaFoldDB" id="A0AA41W750"/>
<keyword evidence="2" id="KW-0328">Glycosyltransferase</keyword>
<dbReference type="EMBL" id="JAMQGP010000004">
    <property type="protein sequence ID" value="MCM2680119.1"/>
    <property type="molecule type" value="Genomic_DNA"/>
</dbReference>
<dbReference type="Proteomes" id="UP001165393">
    <property type="component" value="Unassembled WGS sequence"/>
</dbReference>
<dbReference type="Pfam" id="PF13579">
    <property type="entry name" value="Glyco_trans_4_4"/>
    <property type="match status" value="1"/>
</dbReference>
<dbReference type="EC" id="2.4.-.-" evidence="2"/>
<dbReference type="SUPFAM" id="SSF53756">
    <property type="entry name" value="UDP-Glycosyltransferase/glycogen phosphorylase"/>
    <property type="match status" value="1"/>
</dbReference>
<dbReference type="GO" id="GO:0016757">
    <property type="term" value="F:glycosyltransferase activity"/>
    <property type="evidence" value="ECO:0007669"/>
    <property type="project" value="UniProtKB-KW"/>
</dbReference>
<comment type="caution">
    <text evidence="2">The sequence shown here is derived from an EMBL/GenBank/DDBJ whole genome shotgun (WGS) entry which is preliminary data.</text>
</comment>
<gene>
    <name evidence="2" type="ORF">NAF29_10630</name>
</gene>
<reference evidence="2 3" key="1">
    <citation type="journal article" date="2013" name="Antonie Van Leeuwenhoek">
        <title>Echinimonas agarilytica gen. nov., sp. nov., a new gammaproteobacterium isolated from the sea urchin Strongylocentrotus intermedius.</title>
        <authorList>
            <person name="Nedashkovskaya O.I."/>
            <person name="Stenkova A.M."/>
            <person name="Zhukova N.V."/>
            <person name="Van Trappen S."/>
            <person name="Lee J.S."/>
            <person name="Kim S.B."/>
        </authorList>
    </citation>
    <scope>NUCLEOTIDE SEQUENCE [LARGE SCALE GENOMIC DNA]</scope>
    <source>
        <strain evidence="2 3">KMM 6351</strain>
    </source>
</reference>
<feature type="domain" description="Glycosyltransferase subfamily 4-like N-terminal" evidence="1">
    <location>
        <begin position="87"/>
        <end position="182"/>
    </location>
</feature>
<keyword evidence="2" id="KW-0808">Transferase</keyword>
<evidence type="ECO:0000259" key="1">
    <source>
        <dbReference type="Pfam" id="PF13579"/>
    </source>
</evidence>
<dbReference type="InterPro" id="IPR028098">
    <property type="entry name" value="Glyco_trans_4-like_N"/>
</dbReference>
<sequence>MKVLYLTYENVFSTGILQAQVVENLKTLHDRFGVKYILTSTLKEGEQDSSIYIKNRISTENKIGHFTDTLEFKKGLRDSQSVFTFVLDIVPTMFKLLKRKDYDVIHARSYGAACIALVLSFFRRKPYIFDMRGILPEETVSVGKIHTSSFKFWLLKKAERMLVDKASKVFTVSDNFTNYVVSEFGKNVSDVFNISNPTNLNLYNPEGKAVDDRCVNFIYSGSCLGWHLPHQTLELFKYLYLKYSSNIHLYICTKDTDKFDAIARKVGLPISSYSIEQVAFEDMPAVYQKCHIGFCLREPGLLTSVSCPVKFGEYVASGIKVITNKGVSDFAKLFSSEPNLGVLLDDDFDNLEPLSELVDSMMTANYKKTQIKLDKFDWHEVSNEVYAIYTELER</sequence>
<evidence type="ECO:0000313" key="3">
    <source>
        <dbReference type="Proteomes" id="UP001165393"/>
    </source>
</evidence>
<protein>
    <submittedName>
        <fullName evidence="2">Glycosyltransferase</fullName>
        <ecNumber evidence="2">2.4.-.-</ecNumber>
    </submittedName>
</protein>
<name>A0AA41W750_9GAMM</name>
<dbReference type="Gene3D" id="3.40.50.2000">
    <property type="entry name" value="Glycogen Phosphorylase B"/>
    <property type="match status" value="2"/>
</dbReference>
<accession>A0AA41W750</accession>
<keyword evidence="3" id="KW-1185">Reference proteome</keyword>
<proteinExistence type="predicted"/>
<dbReference type="RefSeq" id="WP_251261543.1">
    <property type="nucleotide sequence ID" value="NZ_JAMQGP010000004.1"/>
</dbReference>
<organism evidence="2 3">
    <name type="scientific">Echinimonas agarilytica</name>
    <dbReference type="NCBI Taxonomy" id="1215918"/>
    <lineage>
        <taxon>Bacteria</taxon>
        <taxon>Pseudomonadati</taxon>
        <taxon>Pseudomonadota</taxon>
        <taxon>Gammaproteobacteria</taxon>
        <taxon>Alteromonadales</taxon>
        <taxon>Echinimonadaceae</taxon>
        <taxon>Echinimonas</taxon>
    </lineage>
</organism>